<dbReference type="InterPro" id="IPR050624">
    <property type="entry name" value="HTH-type_Tx_Regulator"/>
</dbReference>
<evidence type="ECO:0000256" key="3">
    <source>
        <dbReference type="PROSITE-ProRule" id="PRU00335"/>
    </source>
</evidence>
<evidence type="ECO:0000256" key="2">
    <source>
        <dbReference type="ARBA" id="ARBA00023125"/>
    </source>
</evidence>
<dbReference type="PROSITE" id="PS01081">
    <property type="entry name" value="HTH_TETR_1"/>
    <property type="match status" value="1"/>
</dbReference>
<dbReference type="SUPFAM" id="SSF46689">
    <property type="entry name" value="Homeodomain-like"/>
    <property type="match status" value="1"/>
</dbReference>
<dbReference type="Pfam" id="PF00440">
    <property type="entry name" value="TetR_N"/>
    <property type="match status" value="1"/>
</dbReference>
<proteinExistence type="predicted"/>
<keyword evidence="1" id="KW-0678">Repressor</keyword>
<organism evidence="5 6">
    <name type="scientific">Fredinandcohnia salidurans</name>
    <dbReference type="NCBI Taxonomy" id="2595041"/>
    <lineage>
        <taxon>Bacteria</taxon>
        <taxon>Bacillati</taxon>
        <taxon>Bacillota</taxon>
        <taxon>Bacilli</taxon>
        <taxon>Bacillales</taxon>
        <taxon>Bacillaceae</taxon>
        <taxon>Fredinandcohnia</taxon>
    </lineage>
</organism>
<name>A0ABW4MQ77_9BACI</name>
<dbReference type="InterPro" id="IPR023772">
    <property type="entry name" value="DNA-bd_HTH_TetR-type_CS"/>
</dbReference>
<sequence length="201" mass="23537">MSETIKSEEKILTQKGLETREKLLRAAEEVFGQKGYYETSIVNISQEANVAQGTFYNYFPSKKDIFDELIRQYNRELRLAIKEEMSKSKNFEDAQRKGFKAFFNWVKSRRNLYSIVQQAVVVDKELYRWYYDKLANGFLKSLAAGIEVGEFKEIDQETVAYCLMSIGQFLGMRWVYWEQQDVPEEAFEAAMTLIFDGLKKG</sequence>
<keyword evidence="2 3" id="KW-0238">DNA-binding</keyword>
<dbReference type="PANTHER" id="PTHR43479">
    <property type="entry name" value="ACREF/ENVCD OPERON REPRESSOR-RELATED"/>
    <property type="match status" value="1"/>
</dbReference>
<dbReference type="PROSITE" id="PS50977">
    <property type="entry name" value="HTH_TETR_2"/>
    <property type="match status" value="1"/>
</dbReference>
<dbReference type="Gene3D" id="1.10.357.10">
    <property type="entry name" value="Tetracycline Repressor, domain 2"/>
    <property type="match status" value="1"/>
</dbReference>
<gene>
    <name evidence="5" type="ORF">ACFSFW_12990</name>
</gene>
<evidence type="ECO:0000256" key="1">
    <source>
        <dbReference type="ARBA" id="ARBA00022491"/>
    </source>
</evidence>
<dbReference type="SUPFAM" id="SSF48498">
    <property type="entry name" value="Tetracyclin repressor-like, C-terminal domain"/>
    <property type="match status" value="1"/>
</dbReference>
<dbReference type="InterPro" id="IPR009057">
    <property type="entry name" value="Homeodomain-like_sf"/>
</dbReference>
<evidence type="ECO:0000313" key="5">
    <source>
        <dbReference type="EMBL" id="MFD1779572.1"/>
    </source>
</evidence>
<evidence type="ECO:0000313" key="6">
    <source>
        <dbReference type="Proteomes" id="UP001597227"/>
    </source>
</evidence>
<dbReference type="EMBL" id="JBHUEK010000020">
    <property type="protein sequence ID" value="MFD1779572.1"/>
    <property type="molecule type" value="Genomic_DNA"/>
</dbReference>
<protein>
    <submittedName>
        <fullName evidence="5">TetR/AcrR family transcriptional regulator</fullName>
    </submittedName>
</protein>
<dbReference type="PANTHER" id="PTHR43479:SF8">
    <property type="entry name" value="TRANSCRIPTIONAL REGULATOR, TETR FAMILY"/>
    <property type="match status" value="1"/>
</dbReference>
<feature type="domain" description="HTH tetR-type" evidence="4">
    <location>
        <begin position="17"/>
        <end position="77"/>
    </location>
</feature>
<dbReference type="Proteomes" id="UP001597227">
    <property type="component" value="Unassembled WGS sequence"/>
</dbReference>
<feature type="DNA-binding region" description="H-T-H motif" evidence="3">
    <location>
        <begin position="40"/>
        <end position="59"/>
    </location>
</feature>
<dbReference type="InterPro" id="IPR036271">
    <property type="entry name" value="Tet_transcr_reg_TetR-rel_C_sf"/>
</dbReference>
<comment type="caution">
    <text evidence="5">The sequence shown here is derived from an EMBL/GenBank/DDBJ whole genome shotgun (WGS) entry which is preliminary data.</text>
</comment>
<dbReference type="InterPro" id="IPR001647">
    <property type="entry name" value="HTH_TetR"/>
</dbReference>
<accession>A0ABW4MQ77</accession>
<dbReference type="RefSeq" id="WP_388038905.1">
    <property type="nucleotide sequence ID" value="NZ_JBHUEK010000020.1"/>
</dbReference>
<keyword evidence="6" id="KW-1185">Reference proteome</keyword>
<dbReference type="PRINTS" id="PR00455">
    <property type="entry name" value="HTHTETR"/>
</dbReference>
<evidence type="ECO:0000259" key="4">
    <source>
        <dbReference type="PROSITE" id="PS50977"/>
    </source>
</evidence>
<reference evidence="6" key="1">
    <citation type="journal article" date="2019" name="Int. J. Syst. Evol. Microbiol.">
        <title>The Global Catalogue of Microorganisms (GCM) 10K type strain sequencing project: providing services to taxonomists for standard genome sequencing and annotation.</title>
        <authorList>
            <consortium name="The Broad Institute Genomics Platform"/>
            <consortium name="The Broad Institute Genome Sequencing Center for Infectious Disease"/>
            <person name="Wu L."/>
            <person name="Ma J."/>
        </authorList>
    </citation>
    <scope>NUCLEOTIDE SEQUENCE [LARGE SCALE GENOMIC DNA]</scope>
    <source>
        <strain evidence="6">CCUG 15531</strain>
    </source>
</reference>